<evidence type="ECO:0000256" key="14">
    <source>
        <dbReference type="ARBA" id="ARBA00039401"/>
    </source>
</evidence>
<comment type="catalytic activity">
    <reaction evidence="1">
        <text>ATP + protein L-histidine = ADP + protein N-phospho-L-histidine.</text>
        <dbReference type="EC" id="2.7.13.3"/>
    </reaction>
</comment>
<keyword evidence="11 15" id="KW-1133">Transmembrane helix</keyword>
<feature type="transmembrane region" description="Helical" evidence="15">
    <location>
        <begin position="145"/>
        <end position="167"/>
    </location>
</feature>
<evidence type="ECO:0000256" key="2">
    <source>
        <dbReference type="ARBA" id="ARBA00004141"/>
    </source>
</evidence>
<evidence type="ECO:0000256" key="13">
    <source>
        <dbReference type="ARBA" id="ARBA00023136"/>
    </source>
</evidence>
<evidence type="ECO:0000313" key="20">
    <source>
        <dbReference type="Proteomes" id="UP001316384"/>
    </source>
</evidence>
<dbReference type="Gene3D" id="3.30.450.20">
    <property type="entry name" value="PAS domain"/>
    <property type="match status" value="1"/>
</dbReference>
<dbReference type="SUPFAM" id="SSF47384">
    <property type="entry name" value="Homodimeric domain of signal transducing histidine kinase"/>
    <property type="match status" value="1"/>
</dbReference>
<keyword evidence="12" id="KW-0902">Two-component regulatory system</keyword>
<evidence type="ECO:0000256" key="9">
    <source>
        <dbReference type="ARBA" id="ARBA00022777"/>
    </source>
</evidence>
<dbReference type="EMBL" id="CP101987">
    <property type="protein sequence ID" value="UUI72033.1"/>
    <property type="molecule type" value="Genomic_DNA"/>
</dbReference>
<dbReference type="CDD" id="cd00130">
    <property type="entry name" value="PAS"/>
    <property type="match status" value="1"/>
</dbReference>
<dbReference type="Gene3D" id="1.10.287.130">
    <property type="match status" value="1"/>
</dbReference>
<dbReference type="InterPro" id="IPR036097">
    <property type="entry name" value="HisK_dim/P_sf"/>
</dbReference>
<dbReference type="EC" id="2.7.13.3" evidence="4"/>
<dbReference type="SMART" id="SM00388">
    <property type="entry name" value="HisKA"/>
    <property type="match status" value="1"/>
</dbReference>
<keyword evidence="8" id="KW-0547">Nucleotide-binding</keyword>
<evidence type="ECO:0000256" key="11">
    <source>
        <dbReference type="ARBA" id="ARBA00022989"/>
    </source>
</evidence>
<dbReference type="PROSITE" id="PS50109">
    <property type="entry name" value="HIS_KIN"/>
    <property type="match status" value="1"/>
</dbReference>
<feature type="transmembrane region" description="Helical" evidence="15">
    <location>
        <begin position="47"/>
        <end position="68"/>
    </location>
</feature>
<dbReference type="Gene3D" id="3.30.565.10">
    <property type="entry name" value="Histidine kinase-like ATPase, C-terminal domain"/>
    <property type="match status" value="1"/>
</dbReference>
<reference evidence="19 20" key="1">
    <citation type="submission" date="2022-07" db="EMBL/GenBank/DDBJ databases">
        <title>Novel species in genus cellulomonas.</title>
        <authorList>
            <person name="Ye L."/>
        </authorList>
    </citation>
    <scope>NUCLEOTIDE SEQUENCE [LARGE SCALE GENOMIC DNA]</scope>
    <source>
        <strain evidence="20">zg-B89</strain>
    </source>
</reference>
<feature type="transmembrane region" description="Helical" evidence="15">
    <location>
        <begin position="119"/>
        <end position="138"/>
    </location>
</feature>
<dbReference type="SMART" id="SM00387">
    <property type="entry name" value="HATPase_c"/>
    <property type="match status" value="1"/>
</dbReference>
<dbReference type="InterPro" id="IPR050351">
    <property type="entry name" value="BphY/WalK/GraS-like"/>
</dbReference>
<dbReference type="InterPro" id="IPR005467">
    <property type="entry name" value="His_kinase_dom"/>
</dbReference>
<keyword evidence="9 19" id="KW-0418">Kinase</keyword>
<dbReference type="InterPro" id="IPR036890">
    <property type="entry name" value="HATPase_C_sf"/>
</dbReference>
<dbReference type="CDD" id="cd00082">
    <property type="entry name" value="HisKA"/>
    <property type="match status" value="1"/>
</dbReference>
<dbReference type="NCBIfam" id="TIGR00229">
    <property type="entry name" value="sensory_box"/>
    <property type="match status" value="1"/>
</dbReference>
<evidence type="ECO:0000256" key="5">
    <source>
        <dbReference type="ARBA" id="ARBA00022553"/>
    </source>
</evidence>
<evidence type="ECO:0000259" key="17">
    <source>
        <dbReference type="PROSITE" id="PS50112"/>
    </source>
</evidence>
<comment type="subcellular location">
    <subcellularLocation>
        <location evidence="3">Cell membrane</location>
    </subcellularLocation>
    <subcellularLocation>
        <location evidence="2">Membrane</location>
        <topology evidence="2">Multi-pass membrane protein</topology>
    </subcellularLocation>
</comment>
<dbReference type="RefSeq" id="WP_227577067.1">
    <property type="nucleotide sequence ID" value="NZ_CP101987.1"/>
</dbReference>
<dbReference type="GO" id="GO:0016301">
    <property type="term" value="F:kinase activity"/>
    <property type="evidence" value="ECO:0007669"/>
    <property type="project" value="UniProtKB-KW"/>
</dbReference>
<keyword evidence="20" id="KW-1185">Reference proteome</keyword>
<evidence type="ECO:0000256" key="3">
    <source>
        <dbReference type="ARBA" id="ARBA00004236"/>
    </source>
</evidence>
<dbReference type="SUPFAM" id="SSF55874">
    <property type="entry name" value="ATPase domain of HSP90 chaperone/DNA topoisomerase II/histidine kinase"/>
    <property type="match status" value="1"/>
</dbReference>
<evidence type="ECO:0000259" key="18">
    <source>
        <dbReference type="PROSITE" id="PS50113"/>
    </source>
</evidence>
<dbReference type="PANTHER" id="PTHR42878">
    <property type="entry name" value="TWO-COMPONENT HISTIDINE KINASE"/>
    <property type="match status" value="1"/>
</dbReference>
<dbReference type="InterPro" id="IPR003594">
    <property type="entry name" value="HATPase_dom"/>
</dbReference>
<protein>
    <recommendedName>
        <fullName evidence="14">Sensor-like histidine kinase SenX3</fullName>
        <ecNumber evidence="4">2.7.13.3</ecNumber>
    </recommendedName>
</protein>
<name>A0ABY5KQN6_9CELL</name>
<evidence type="ECO:0000313" key="19">
    <source>
        <dbReference type="EMBL" id="UUI72033.1"/>
    </source>
</evidence>
<keyword evidence="13 15" id="KW-0472">Membrane</keyword>
<gene>
    <name evidence="19" type="ORF">NP048_00750</name>
</gene>
<evidence type="ECO:0000256" key="12">
    <source>
        <dbReference type="ARBA" id="ARBA00023012"/>
    </source>
</evidence>
<dbReference type="InterPro" id="IPR013656">
    <property type="entry name" value="PAS_4"/>
</dbReference>
<dbReference type="PRINTS" id="PR00344">
    <property type="entry name" value="BCTRLSENSOR"/>
</dbReference>
<dbReference type="InterPro" id="IPR004358">
    <property type="entry name" value="Sig_transdc_His_kin-like_C"/>
</dbReference>
<dbReference type="Pfam" id="PF02518">
    <property type="entry name" value="HATPase_c"/>
    <property type="match status" value="1"/>
</dbReference>
<dbReference type="PROSITE" id="PS50113">
    <property type="entry name" value="PAC"/>
    <property type="match status" value="1"/>
</dbReference>
<dbReference type="Pfam" id="PF00512">
    <property type="entry name" value="HisKA"/>
    <property type="match status" value="1"/>
</dbReference>
<keyword evidence="5" id="KW-0597">Phosphoprotein</keyword>
<keyword evidence="6" id="KW-0808">Transferase</keyword>
<feature type="domain" description="PAS" evidence="17">
    <location>
        <begin position="194"/>
        <end position="251"/>
    </location>
</feature>
<keyword evidence="7 15" id="KW-0812">Transmembrane</keyword>
<dbReference type="SMART" id="SM00091">
    <property type="entry name" value="PAS"/>
    <property type="match status" value="1"/>
</dbReference>
<evidence type="ECO:0000256" key="1">
    <source>
        <dbReference type="ARBA" id="ARBA00000085"/>
    </source>
</evidence>
<feature type="transmembrane region" description="Helical" evidence="15">
    <location>
        <begin position="80"/>
        <end position="99"/>
    </location>
</feature>
<evidence type="ECO:0000256" key="10">
    <source>
        <dbReference type="ARBA" id="ARBA00022840"/>
    </source>
</evidence>
<feature type="domain" description="PAC" evidence="18">
    <location>
        <begin position="276"/>
        <end position="332"/>
    </location>
</feature>
<evidence type="ECO:0000256" key="8">
    <source>
        <dbReference type="ARBA" id="ARBA00022741"/>
    </source>
</evidence>
<dbReference type="Proteomes" id="UP001316384">
    <property type="component" value="Chromosome"/>
</dbReference>
<evidence type="ECO:0000256" key="4">
    <source>
        <dbReference type="ARBA" id="ARBA00012438"/>
    </source>
</evidence>
<feature type="domain" description="Histidine kinase" evidence="16">
    <location>
        <begin position="336"/>
        <end position="557"/>
    </location>
</feature>
<dbReference type="InterPro" id="IPR000700">
    <property type="entry name" value="PAS-assoc_C"/>
</dbReference>
<dbReference type="InterPro" id="IPR000014">
    <property type="entry name" value="PAS"/>
</dbReference>
<evidence type="ECO:0000259" key="16">
    <source>
        <dbReference type="PROSITE" id="PS50109"/>
    </source>
</evidence>
<dbReference type="PROSITE" id="PS50112">
    <property type="entry name" value="PAS"/>
    <property type="match status" value="1"/>
</dbReference>
<proteinExistence type="predicted"/>
<evidence type="ECO:0000256" key="15">
    <source>
        <dbReference type="SAM" id="Phobius"/>
    </source>
</evidence>
<dbReference type="InterPro" id="IPR035965">
    <property type="entry name" value="PAS-like_dom_sf"/>
</dbReference>
<dbReference type="PANTHER" id="PTHR42878:SF7">
    <property type="entry name" value="SENSOR HISTIDINE KINASE GLRK"/>
    <property type="match status" value="1"/>
</dbReference>
<sequence>MTRALFDRLAVGWLAPDAVALRQAPATVTILVSLVVVESAVAPERPALLVTAGLLVALAQLAGILVPWRRLRPVWRATPPIAQMTAIALLDIGTGLPMAEFDILLILPMGMLALRPERWGPVVALAMCTVVLLAPAIVDVDRRQPLLHAVVTLLVIVPTVLGAHGIVQATRMQANELQRARDALDVRARQLRASRDTLSSIIEAATEQAIIATDVHGVVLSANSGAARILGRAVHELVGREIGDLVDDLRPGAPQDVHVGVPLRRLVGRAAEGGTHVEEWRVVLADGTIRFLELVATLRPGLDDAGPTLPAGYLFVGTDVTPRRDEQRQQDEFIGLVSHELRTPLASILGYLELIRSGDHVLDEEQSRYLDVVERNANRLRSLVDELLASAQVVVGAPVSGQEVDVGDVARGAVTSQAPISRAAGVQVDVQADGPVPLLSDPQRLTQIVDNLVSNAVKHSLAGDRVVVEVRPGTAPDGARTALIRVVDEGAGIAPDELSRLTERFYRTRDTKRRRVRGVGLGLSLVQAIVDEHGGRLTIDSELGSGTQVEVVLPDLTEATTPGP</sequence>
<organism evidence="19 20">
    <name type="scientific">Cellulomonas xiejunii</name>
    <dbReference type="NCBI Taxonomy" id="2968083"/>
    <lineage>
        <taxon>Bacteria</taxon>
        <taxon>Bacillati</taxon>
        <taxon>Actinomycetota</taxon>
        <taxon>Actinomycetes</taxon>
        <taxon>Micrococcales</taxon>
        <taxon>Cellulomonadaceae</taxon>
        <taxon>Cellulomonas</taxon>
    </lineage>
</organism>
<keyword evidence="10" id="KW-0067">ATP-binding</keyword>
<evidence type="ECO:0000256" key="6">
    <source>
        <dbReference type="ARBA" id="ARBA00022679"/>
    </source>
</evidence>
<accession>A0ABY5KQN6</accession>
<dbReference type="Pfam" id="PF08448">
    <property type="entry name" value="PAS_4"/>
    <property type="match status" value="1"/>
</dbReference>
<dbReference type="CDD" id="cd00075">
    <property type="entry name" value="HATPase"/>
    <property type="match status" value="1"/>
</dbReference>
<dbReference type="InterPro" id="IPR003661">
    <property type="entry name" value="HisK_dim/P_dom"/>
</dbReference>
<evidence type="ECO:0000256" key="7">
    <source>
        <dbReference type="ARBA" id="ARBA00022692"/>
    </source>
</evidence>
<dbReference type="SUPFAM" id="SSF55785">
    <property type="entry name" value="PYP-like sensor domain (PAS domain)"/>
    <property type="match status" value="1"/>
</dbReference>